<proteinExistence type="predicted"/>
<dbReference type="EMBL" id="JACWZY010000028">
    <property type="protein sequence ID" value="MBD2704179.1"/>
    <property type="molecule type" value="Genomic_DNA"/>
</dbReference>
<dbReference type="InterPro" id="IPR006448">
    <property type="entry name" value="Phage_term_ssu_P27"/>
</dbReference>
<reference evidence="2" key="1">
    <citation type="submission" date="2020-09" db="EMBL/GenBank/DDBJ databases">
        <authorList>
            <person name="Kim M.K."/>
        </authorList>
    </citation>
    <scope>NUCLEOTIDE SEQUENCE</scope>
    <source>
        <strain evidence="2">BT702</strain>
    </source>
</reference>
<dbReference type="NCBIfam" id="TIGR01558">
    <property type="entry name" value="sm_term_P27"/>
    <property type="match status" value="1"/>
</dbReference>
<name>A0A926Y039_9BACT</name>
<dbReference type="AlphaFoldDB" id="A0A926Y039"/>
<evidence type="ECO:0000256" key="1">
    <source>
        <dbReference type="SAM" id="MobiDB-lite"/>
    </source>
</evidence>
<sequence length="122" mass="13624">MPTPPEWLTDYAKDEWYTQTAELEALRILSTMDLSMLAMYCQQVGIFRQAQEEMKREGNELVVTTPNGALQPNPLLGIANKAADLALKIAGQFGFTPSARTRIGTPVKEEEDPLAELLNRRS</sequence>
<evidence type="ECO:0000313" key="3">
    <source>
        <dbReference type="Proteomes" id="UP000598820"/>
    </source>
</evidence>
<evidence type="ECO:0000313" key="2">
    <source>
        <dbReference type="EMBL" id="MBD2704179.1"/>
    </source>
</evidence>
<keyword evidence="3" id="KW-1185">Reference proteome</keyword>
<gene>
    <name evidence="2" type="ORF">IC229_26280</name>
</gene>
<accession>A0A926Y039</accession>
<comment type="caution">
    <text evidence="2">The sequence shown here is derived from an EMBL/GenBank/DDBJ whole genome shotgun (WGS) entry which is preliminary data.</text>
</comment>
<protein>
    <submittedName>
        <fullName evidence="2">Phage terminase small subunit P27 family</fullName>
    </submittedName>
</protein>
<dbReference type="RefSeq" id="WP_190890535.1">
    <property type="nucleotide sequence ID" value="NZ_JACWZY010000028.1"/>
</dbReference>
<organism evidence="2 3">
    <name type="scientific">Spirosoma profusum</name>
    <dbReference type="NCBI Taxonomy" id="2771354"/>
    <lineage>
        <taxon>Bacteria</taxon>
        <taxon>Pseudomonadati</taxon>
        <taxon>Bacteroidota</taxon>
        <taxon>Cytophagia</taxon>
        <taxon>Cytophagales</taxon>
        <taxon>Cytophagaceae</taxon>
        <taxon>Spirosoma</taxon>
    </lineage>
</organism>
<feature type="region of interest" description="Disordered" evidence="1">
    <location>
        <begin position="100"/>
        <end position="122"/>
    </location>
</feature>
<dbReference type="Pfam" id="PF05119">
    <property type="entry name" value="Terminase_4"/>
    <property type="match status" value="1"/>
</dbReference>
<dbReference type="Proteomes" id="UP000598820">
    <property type="component" value="Unassembled WGS sequence"/>
</dbReference>